<keyword evidence="2" id="KW-1185">Reference proteome</keyword>
<reference evidence="1 2" key="1">
    <citation type="journal article" date="2009" name="Int. J. Syst. Evol. Microbiol.">
        <title>Transfer of Teichococcus ludipueritiae and Muricoccus roseus to the genus Roseomonas, as Roseomonas ludipueritiae comb. nov. and Roseomonas rosea comb. nov., respectively, and emended description of the genus Roseomonas.</title>
        <authorList>
            <person name="Sanchez-Porro C."/>
            <person name="Gallego V."/>
            <person name="Busse H.J."/>
            <person name="Kampfer P."/>
            <person name="Ventosa A."/>
        </authorList>
    </citation>
    <scope>NUCLEOTIDE SEQUENCE [LARGE SCALE GENOMIC DNA]</scope>
    <source>
        <strain evidence="1 2">DSM 14915</strain>
    </source>
</reference>
<dbReference type="Proteomes" id="UP000603940">
    <property type="component" value="Unassembled WGS sequence"/>
</dbReference>
<protein>
    <submittedName>
        <fullName evidence="1">Uncharacterized protein</fullName>
    </submittedName>
</protein>
<name>A0ABR7RG52_9PROT</name>
<gene>
    <name evidence="1" type="ORF">IBL25_26250</name>
</gene>
<sequence>LRSIAAPHQAACHFAEALPPFTALAAAGVPAPALAARIAAYRRARDQDRGAASERPLPCA</sequence>
<dbReference type="EMBL" id="JACTUZ010000346">
    <property type="protein sequence ID" value="MBC9180452.1"/>
    <property type="molecule type" value="Genomic_DNA"/>
</dbReference>
<evidence type="ECO:0000313" key="2">
    <source>
        <dbReference type="Proteomes" id="UP000603940"/>
    </source>
</evidence>
<proteinExistence type="predicted"/>
<feature type="non-terminal residue" evidence="1">
    <location>
        <position position="1"/>
    </location>
</feature>
<accession>A0ABR7RG52</accession>
<comment type="caution">
    <text evidence="1">The sequence shown here is derived from an EMBL/GenBank/DDBJ whole genome shotgun (WGS) entry which is preliminary data.</text>
</comment>
<evidence type="ECO:0000313" key="1">
    <source>
        <dbReference type="EMBL" id="MBC9180452.1"/>
    </source>
</evidence>
<organism evidence="1 2">
    <name type="scientific">Pseudoroseomonas ludipueritiae</name>
    <dbReference type="NCBI Taxonomy" id="198093"/>
    <lineage>
        <taxon>Bacteria</taxon>
        <taxon>Pseudomonadati</taxon>
        <taxon>Pseudomonadota</taxon>
        <taxon>Alphaproteobacteria</taxon>
        <taxon>Acetobacterales</taxon>
        <taxon>Acetobacteraceae</taxon>
        <taxon>Pseudoroseomonas</taxon>
    </lineage>
</organism>